<dbReference type="InterPro" id="IPR000415">
    <property type="entry name" value="Nitroreductase-like"/>
</dbReference>
<name>A0A926HV32_9FIRM</name>
<evidence type="ECO:0000313" key="8">
    <source>
        <dbReference type="Proteomes" id="UP000617951"/>
    </source>
</evidence>
<organism evidence="7 8">
    <name type="scientific">Guopingia tenuis</name>
    <dbReference type="NCBI Taxonomy" id="2763656"/>
    <lineage>
        <taxon>Bacteria</taxon>
        <taxon>Bacillati</taxon>
        <taxon>Bacillota</taxon>
        <taxon>Clostridia</taxon>
        <taxon>Christensenellales</taxon>
        <taxon>Christensenellaceae</taxon>
        <taxon>Guopingia</taxon>
    </lineage>
</organism>
<keyword evidence="5" id="KW-0560">Oxidoreductase</keyword>
<dbReference type="Gene3D" id="3.40.109.10">
    <property type="entry name" value="NADH Oxidase"/>
    <property type="match status" value="1"/>
</dbReference>
<reference evidence="7" key="1">
    <citation type="submission" date="2020-08" db="EMBL/GenBank/DDBJ databases">
        <title>Genome public.</title>
        <authorList>
            <person name="Liu C."/>
            <person name="Sun Q."/>
        </authorList>
    </citation>
    <scope>NUCLEOTIDE SEQUENCE</scope>
    <source>
        <strain evidence="7">NSJ-63</strain>
    </source>
</reference>
<comment type="caution">
    <text evidence="7">The sequence shown here is derived from an EMBL/GenBank/DDBJ whole genome shotgun (WGS) entry which is preliminary data.</text>
</comment>
<evidence type="ECO:0000256" key="5">
    <source>
        <dbReference type="ARBA" id="ARBA00023002"/>
    </source>
</evidence>
<evidence type="ECO:0000256" key="2">
    <source>
        <dbReference type="ARBA" id="ARBA00007118"/>
    </source>
</evidence>
<dbReference type="AlphaFoldDB" id="A0A926HV32"/>
<feature type="domain" description="Nitroreductase" evidence="6">
    <location>
        <begin position="8"/>
        <end position="64"/>
    </location>
</feature>
<protein>
    <submittedName>
        <fullName evidence="7">Nitroreductase family protein</fullName>
    </submittedName>
</protein>
<dbReference type="GO" id="GO:0016491">
    <property type="term" value="F:oxidoreductase activity"/>
    <property type="evidence" value="ECO:0007669"/>
    <property type="project" value="UniProtKB-KW"/>
</dbReference>
<dbReference type="EMBL" id="JACRSS010000001">
    <property type="protein sequence ID" value="MBC8537544.1"/>
    <property type="molecule type" value="Genomic_DNA"/>
</dbReference>
<dbReference type="Proteomes" id="UP000617951">
    <property type="component" value="Unassembled WGS sequence"/>
</dbReference>
<dbReference type="Pfam" id="PF00881">
    <property type="entry name" value="Nitroreductase"/>
    <property type="match status" value="1"/>
</dbReference>
<dbReference type="RefSeq" id="WP_249279446.1">
    <property type="nucleotide sequence ID" value="NZ_JACRSS010000001.1"/>
</dbReference>
<evidence type="ECO:0000259" key="6">
    <source>
        <dbReference type="Pfam" id="PF00881"/>
    </source>
</evidence>
<keyword evidence="3" id="KW-0285">Flavoprotein</keyword>
<evidence type="ECO:0000313" key="7">
    <source>
        <dbReference type="EMBL" id="MBC8537544.1"/>
    </source>
</evidence>
<dbReference type="PANTHER" id="PTHR43673">
    <property type="entry name" value="NAD(P)H NITROREDUCTASE YDGI-RELATED"/>
    <property type="match status" value="1"/>
</dbReference>
<keyword evidence="4" id="KW-0288">FMN</keyword>
<dbReference type="SUPFAM" id="SSF55469">
    <property type="entry name" value="FMN-dependent nitroreductase-like"/>
    <property type="match status" value="1"/>
</dbReference>
<evidence type="ECO:0000256" key="1">
    <source>
        <dbReference type="ARBA" id="ARBA00001917"/>
    </source>
</evidence>
<evidence type="ECO:0000256" key="3">
    <source>
        <dbReference type="ARBA" id="ARBA00022630"/>
    </source>
</evidence>
<evidence type="ECO:0000256" key="4">
    <source>
        <dbReference type="ARBA" id="ARBA00022643"/>
    </source>
</evidence>
<sequence>MNFDKLSKNRYSMRNFSNEKIPAEMLAQILEAGRVAPTAKNLQPQRILVVQDEERLKQMSEICSCIFGAATVLVVCSENGAAWESPFDGRNSGEMDASIVATHMMLQAADIGVGSCWVCYLDREKMAELLQIPEQYTLQCLLVMGMPGEKAAPSERHNKRFALDKTVWFEKFK</sequence>
<comment type="similarity">
    <text evidence="2">Belongs to the nitroreductase family.</text>
</comment>
<comment type="cofactor">
    <cofactor evidence="1">
        <name>FMN</name>
        <dbReference type="ChEBI" id="CHEBI:58210"/>
    </cofactor>
</comment>
<proteinExistence type="inferred from homology"/>
<gene>
    <name evidence="7" type="ORF">H8693_01180</name>
</gene>
<dbReference type="PANTHER" id="PTHR43673:SF2">
    <property type="entry name" value="NITROREDUCTASE"/>
    <property type="match status" value="1"/>
</dbReference>
<dbReference type="InterPro" id="IPR029479">
    <property type="entry name" value="Nitroreductase"/>
</dbReference>
<accession>A0A926HV32</accession>
<keyword evidence="8" id="KW-1185">Reference proteome</keyword>
<dbReference type="CDD" id="cd20609">
    <property type="entry name" value="nitroreductase"/>
    <property type="match status" value="1"/>
</dbReference>